<dbReference type="InterPro" id="IPR029052">
    <property type="entry name" value="Metallo-depent_PP-like"/>
</dbReference>
<feature type="region of interest" description="Disordered" evidence="1">
    <location>
        <begin position="424"/>
        <end position="463"/>
    </location>
</feature>
<accession>A0A1Y2E2C8</accession>
<feature type="compositionally biased region" description="Polar residues" evidence="1">
    <location>
        <begin position="569"/>
        <end position="592"/>
    </location>
</feature>
<keyword evidence="2" id="KW-0812">Transmembrane</keyword>
<keyword evidence="5" id="KW-1185">Reference proteome</keyword>
<keyword evidence="2" id="KW-1133">Transmembrane helix</keyword>
<feature type="compositionally biased region" description="Low complexity" evidence="1">
    <location>
        <begin position="505"/>
        <end position="525"/>
    </location>
</feature>
<evidence type="ECO:0000256" key="2">
    <source>
        <dbReference type="SAM" id="Phobius"/>
    </source>
</evidence>
<protein>
    <recommendedName>
        <fullName evidence="3">Calcineurin-like phosphoesterase domain-containing protein</fullName>
    </recommendedName>
</protein>
<dbReference type="InterPro" id="IPR004843">
    <property type="entry name" value="Calcineurin-like_PHP"/>
</dbReference>
<sequence length="720" mass="82161">MKLGINKLLSFSILVSKQILQSNSQVNQIPQNNAPAGQQVQPTQNNASVGQQVQPTQNTVTITDEQLKTFTYGAEEFSMAIIGDSGAEKESKQVMKLATYNALLHLGDYDYECDTRKYFDTTLDSNRSYQFMGILGNHEGRSECGDKFNEYKSLLYKEMTGSKNSNVNCEFSSSKAMWSCKYKNMRIIGLSPEVNGADKREEQLSFLKKHLANATEDWKICSWHFYDKYYHTGKYPGDSERNIISGSGESFYDYCKDNGAIIFSAHDHVYARTHVMSKFKSPEIDSYDKKTDDSIVQIRKGATLDILNGAGGYEMYIEQGKEKNYSHWVKKYAKGSNGENAKKYGGLFCNFNYGGNPKKAYCEFLRINSSEKVYDSFIIYQNENPGTVSYSQIDTDFKNEKIKAYKIAHNIVDPLPVANNTLPLPVTSSASNQVPTNSNHTTTNDIKNDSKEGEDKSSPLNTTTITIGGSVVAAVVVLGGGIFMYNKKSKKLGGNRELLIDELNHNNNNNNSNNNNYNNYNYNEGSNNDFTNGSYNFSSNTSFSNNAKHDGVNTSFIPLPMSPNYDAYKNQNQRQKSSVNNYSTNNKSKNDYSSYTLESKQFDCYNQTELNTSNETEPLVNYENNNNYNDNRRPQYNNTNTNNYNYNYESKYSYNSNKYERSRNYEDDYSFNRDTYKRRSETYDQNHTKNYVRKYSASSPRKANYNTSYTQYTKLTNNYE</sequence>
<feature type="compositionally biased region" description="Low complexity" evidence="1">
    <location>
        <begin position="621"/>
        <end position="642"/>
    </location>
</feature>
<proteinExistence type="predicted"/>
<feature type="domain" description="Calcineurin-like phosphoesterase" evidence="3">
    <location>
        <begin position="93"/>
        <end position="270"/>
    </location>
</feature>
<dbReference type="SUPFAM" id="SSF56300">
    <property type="entry name" value="Metallo-dependent phosphatases"/>
    <property type="match status" value="1"/>
</dbReference>
<dbReference type="Pfam" id="PF00149">
    <property type="entry name" value="Metallophos"/>
    <property type="match status" value="1"/>
</dbReference>
<dbReference type="Gene3D" id="3.60.21.10">
    <property type="match status" value="1"/>
</dbReference>
<dbReference type="OrthoDB" id="5597180at2759"/>
<evidence type="ECO:0000256" key="1">
    <source>
        <dbReference type="SAM" id="MobiDB-lite"/>
    </source>
</evidence>
<dbReference type="AlphaFoldDB" id="A0A1Y2E2C8"/>
<dbReference type="EMBL" id="MCOG01000051">
    <property type="protein sequence ID" value="ORY65692.1"/>
    <property type="molecule type" value="Genomic_DNA"/>
</dbReference>
<evidence type="ECO:0000313" key="4">
    <source>
        <dbReference type="EMBL" id="ORY65692.1"/>
    </source>
</evidence>
<evidence type="ECO:0000259" key="3">
    <source>
        <dbReference type="Pfam" id="PF00149"/>
    </source>
</evidence>
<feature type="region of interest" description="Disordered" evidence="1">
    <location>
        <begin position="563"/>
        <end position="592"/>
    </location>
</feature>
<feature type="region of interest" description="Disordered" evidence="1">
    <location>
        <begin position="610"/>
        <end position="642"/>
    </location>
</feature>
<reference evidence="4 5" key="1">
    <citation type="submission" date="2016-08" db="EMBL/GenBank/DDBJ databases">
        <title>A Parts List for Fungal Cellulosomes Revealed by Comparative Genomics.</title>
        <authorList>
            <consortium name="DOE Joint Genome Institute"/>
            <person name="Haitjema C.H."/>
            <person name="Gilmore S.P."/>
            <person name="Henske J.K."/>
            <person name="Solomon K.V."/>
            <person name="De Groot R."/>
            <person name="Kuo A."/>
            <person name="Mondo S.J."/>
            <person name="Salamov A.A."/>
            <person name="Labutti K."/>
            <person name="Zhao Z."/>
            <person name="Chiniquy J."/>
            <person name="Barry K."/>
            <person name="Brewer H.M."/>
            <person name="Purvine S.O."/>
            <person name="Wright A.T."/>
            <person name="Boxma B."/>
            <person name="Van Alen T."/>
            <person name="Hackstein J.H."/>
            <person name="Baker S.E."/>
            <person name="Grigoriev I.V."/>
            <person name="O'Malley M.A."/>
        </authorList>
    </citation>
    <scope>NUCLEOTIDE SEQUENCE [LARGE SCALE GENOMIC DNA]</scope>
    <source>
        <strain evidence="4 5">G1</strain>
    </source>
</reference>
<keyword evidence="2" id="KW-0472">Membrane</keyword>
<organism evidence="4 5">
    <name type="scientific">Neocallimastix californiae</name>
    <dbReference type="NCBI Taxonomy" id="1754190"/>
    <lineage>
        <taxon>Eukaryota</taxon>
        <taxon>Fungi</taxon>
        <taxon>Fungi incertae sedis</taxon>
        <taxon>Chytridiomycota</taxon>
        <taxon>Chytridiomycota incertae sedis</taxon>
        <taxon>Neocallimastigomycetes</taxon>
        <taxon>Neocallimastigales</taxon>
        <taxon>Neocallimastigaceae</taxon>
        <taxon>Neocallimastix</taxon>
    </lineage>
</organism>
<name>A0A1Y2E2C8_9FUNG</name>
<dbReference type="GO" id="GO:0016787">
    <property type="term" value="F:hydrolase activity"/>
    <property type="evidence" value="ECO:0007669"/>
    <property type="project" value="InterPro"/>
</dbReference>
<feature type="region of interest" description="Disordered" evidence="1">
    <location>
        <begin position="504"/>
        <end position="525"/>
    </location>
</feature>
<feature type="compositionally biased region" description="Basic and acidic residues" evidence="1">
    <location>
        <begin position="446"/>
        <end position="457"/>
    </location>
</feature>
<comment type="caution">
    <text evidence="4">The sequence shown here is derived from an EMBL/GenBank/DDBJ whole genome shotgun (WGS) entry which is preliminary data.</text>
</comment>
<feature type="transmembrane region" description="Helical" evidence="2">
    <location>
        <begin position="465"/>
        <end position="486"/>
    </location>
</feature>
<feature type="compositionally biased region" description="Polar residues" evidence="1">
    <location>
        <begin position="424"/>
        <end position="445"/>
    </location>
</feature>
<evidence type="ECO:0000313" key="5">
    <source>
        <dbReference type="Proteomes" id="UP000193920"/>
    </source>
</evidence>
<dbReference type="Proteomes" id="UP000193920">
    <property type="component" value="Unassembled WGS sequence"/>
</dbReference>
<gene>
    <name evidence="4" type="ORF">LY90DRAFT_223908</name>
</gene>